<gene>
    <name evidence="1" type="ORF">PISMIDRAFT_690685</name>
</gene>
<proteinExistence type="predicted"/>
<accession>A0A0C9YA88</accession>
<dbReference type="AlphaFoldDB" id="A0A0C9YA88"/>
<dbReference type="HOGENOM" id="CLU_2873939_0_0_1"/>
<keyword evidence="2" id="KW-1185">Reference proteome</keyword>
<dbReference type="EMBL" id="KN834355">
    <property type="protein sequence ID" value="KIK10939.1"/>
    <property type="molecule type" value="Genomic_DNA"/>
</dbReference>
<evidence type="ECO:0000313" key="1">
    <source>
        <dbReference type="EMBL" id="KIK10939.1"/>
    </source>
</evidence>
<reference evidence="2" key="2">
    <citation type="submission" date="2015-01" db="EMBL/GenBank/DDBJ databases">
        <title>Evolutionary Origins and Diversification of the Mycorrhizal Mutualists.</title>
        <authorList>
            <consortium name="DOE Joint Genome Institute"/>
            <consortium name="Mycorrhizal Genomics Consortium"/>
            <person name="Kohler A."/>
            <person name="Kuo A."/>
            <person name="Nagy L.G."/>
            <person name="Floudas D."/>
            <person name="Copeland A."/>
            <person name="Barry K.W."/>
            <person name="Cichocki N."/>
            <person name="Veneault-Fourrey C."/>
            <person name="LaButti K."/>
            <person name="Lindquist E.A."/>
            <person name="Lipzen A."/>
            <person name="Lundell T."/>
            <person name="Morin E."/>
            <person name="Murat C."/>
            <person name="Riley R."/>
            <person name="Ohm R."/>
            <person name="Sun H."/>
            <person name="Tunlid A."/>
            <person name="Henrissat B."/>
            <person name="Grigoriev I.V."/>
            <person name="Hibbett D.S."/>
            <person name="Martin F."/>
        </authorList>
    </citation>
    <scope>NUCLEOTIDE SEQUENCE [LARGE SCALE GENOMIC DNA]</scope>
    <source>
        <strain evidence="2">441</strain>
    </source>
</reference>
<name>A0A0C9YA88_9AGAM</name>
<sequence>MRTLGRQYDELQQLVAVRLGKGKELMGSERKTMQKVVCGAQDSKACRDATAPSDLRVLATTVQDGTKAGP</sequence>
<organism evidence="1 2">
    <name type="scientific">Pisolithus microcarpus 441</name>
    <dbReference type="NCBI Taxonomy" id="765257"/>
    <lineage>
        <taxon>Eukaryota</taxon>
        <taxon>Fungi</taxon>
        <taxon>Dikarya</taxon>
        <taxon>Basidiomycota</taxon>
        <taxon>Agaricomycotina</taxon>
        <taxon>Agaricomycetes</taxon>
        <taxon>Agaricomycetidae</taxon>
        <taxon>Boletales</taxon>
        <taxon>Sclerodermatineae</taxon>
        <taxon>Pisolithaceae</taxon>
        <taxon>Pisolithus</taxon>
    </lineage>
</organism>
<evidence type="ECO:0000313" key="2">
    <source>
        <dbReference type="Proteomes" id="UP000054018"/>
    </source>
</evidence>
<reference evidence="1 2" key="1">
    <citation type="submission" date="2014-04" db="EMBL/GenBank/DDBJ databases">
        <authorList>
            <consortium name="DOE Joint Genome Institute"/>
            <person name="Kuo A."/>
            <person name="Kohler A."/>
            <person name="Costa M.D."/>
            <person name="Nagy L.G."/>
            <person name="Floudas D."/>
            <person name="Copeland A."/>
            <person name="Barry K.W."/>
            <person name="Cichocki N."/>
            <person name="Veneault-Fourrey C."/>
            <person name="LaButti K."/>
            <person name="Lindquist E.A."/>
            <person name="Lipzen A."/>
            <person name="Lundell T."/>
            <person name="Morin E."/>
            <person name="Murat C."/>
            <person name="Sun H."/>
            <person name="Tunlid A."/>
            <person name="Henrissat B."/>
            <person name="Grigoriev I.V."/>
            <person name="Hibbett D.S."/>
            <person name="Martin F."/>
            <person name="Nordberg H.P."/>
            <person name="Cantor M.N."/>
            <person name="Hua S.X."/>
        </authorList>
    </citation>
    <scope>NUCLEOTIDE SEQUENCE [LARGE SCALE GENOMIC DNA]</scope>
    <source>
        <strain evidence="1 2">441</strain>
    </source>
</reference>
<protein>
    <submittedName>
        <fullName evidence="1">Uncharacterized protein</fullName>
    </submittedName>
</protein>
<dbReference type="OrthoDB" id="2707927at2759"/>
<dbReference type="Proteomes" id="UP000054018">
    <property type="component" value="Unassembled WGS sequence"/>
</dbReference>